<feature type="transmembrane region" description="Helical" evidence="1">
    <location>
        <begin position="194"/>
        <end position="217"/>
    </location>
</feature>
<name>A0ABT0MZP4_9GAMM</name>
<evidence type="ECO:0000313" key="3">
    <source>
        <dbReference type="Proteomes" id="UP001203069"/>
    </source>
</evidence>
<keyword evidence="3" id="KW-1185">Reference proteome</keyword>
<feature type="transmembrane region" description="Helical" evidence="1">
    <location>
        <begin position="259"/>
        <end position="283"/>
    </location>
</feature>
<feature type="transmembrane region" description="Helical" evidence="1">
    <location>
        <begin position="75"/>
        <end position="98"/>
    </location>
</feature>
<feature type="transmembrane region" description="Helical" evidence="1">
    <location>
        <begin position="41"/>
        <end position="63"/>
    </location>
</feature>
<comment type="caution">
    <text evidence="2">The sequence shown here is derived from an EMBL/GenBank/DDBJ whole genome shotgun (WGS) entry which is preliminary data.</text>
</comment>
<keyword evidence="1" id="KW-0472">Membrane</keyword>
<dbReference type="RefSeq" id="WP_249245770.1">
    <property type="nucleotide sequence ID" value="NZ_JAKPBZ010000114.1"/>
</dbReference>
<sequence>MALILWYIVVIFYVTFGLLYMSFPSFTPLGAMAISSAPYDIIQVMFVGGVGVFLGYFIVGKVNIPKINILYNGNFLHFCGLGFCTISVVMFIIGIQYYGGYFHFLNTPYTAIYEGSAENEIKDVLISTSGLLSIFSILSLLSGNKLNAVGKFFVCISFVVLLSIFIQGRRETLLLLIMCFLSYRFLGKNISFRVLLKIIIIASLLIFMAGVGLYLRAYASDSNGSIVDAINYSVLYETHFTIATLANEIRTHLYNDIPYGGIVDIFQPFLFIVPGIVFSLLGYDKAEVFAATEPRVYESKGGQFIFTGAFHSLGLTGVFIHGLILGLMLFTFYRLARRTEMAIYHFPIVALILVSIRKDMIYGVKYISLLFIFMFLFYLIYVILPKKTNIHK</sequence>
<proteinExistence type="predicted"/>
<dbReference type="EMBL" id="JAKPBZ010000114">
    <property type="protein sequence ID" value="MCL2894649.1"/>
    <property type="molecule type" value="Genomic_DNA"/>
</dbReference>
<protein>
    <submittedName>
        <fullName evidence="2">Oligosaccharide repeat unit polymerase</fullName>
    </submittedName>
</protein>
<keyword evidence="1" id="KW-0812">Transmembrane</keyword>
<feature type="transmembrane region" description="Helical" evidence="1">
    <location>
        <begin position="172"/>
        <end position="187"/>
    </location>
</feature>
<reference evidence="2 3" key="1">
    <citation type="submission" date="2022-02" db="EMBL/GenBank/DDBJ databases">
        <title>Description of Brenneria tiliae sp. nov. isolated from symptomatic Tilia x moltkei and Tilia x europaea trees in the UK.</title>
        <authorList>
            <person name="Kile H."/>
        </authorList>
    </citation>
    <scope>NUCLEOTIDE SEQUENCE [LARGE SCALE GENOMIC DNA]</scope>
    <source>
        <strain evidence="2 3">MC1SB4.1</strain>
    </source>
</reference>
<dbReference type="Proteomes" id="UP001203069">
    <property type="component" value="Unassembled WGS sequence"/>
</dbReference>
<feature type="transmembrane region" description="Helical" evidence="1">
    <location>
        <begin position="124"/>
        <end position="141"/>
    </location>
</feature>
<keyword evidence="1" id="KW-1133">Transmembrane helix</keyword>
<feature type="transmembrane region" description="Helical" evidence="1">
    <location>
        <begin position="148"/>
        <end position="166"/>
    </location>
</feature>
<organism evidence="2 3">
    <name type="scientific">Brenneria tiliae</name>
    <dbReference type="NCBI Taxonomy" id="2914984"/>
    <lineage>
        <taxon>Bacteria</taxon>
        <taxon>Pseudomonadati</taxon>
        <taxon>Pseudomonadota</taxon>
        <taxon>Gammaproteobacteria</taxon>
        <taxon>Enterobacterales</taxon>
        <taxon>Pectobacteriaceae</taxon>
        <taxon>Brenneria</taxon>
    </lineage>
</organism>
<feature type="transmembrane region" description="Helical" evidence="1">
    <location>
        <begin position="342"/>
        <end position="360"/>
    </location>
</feature>
<gene>
    <name evidence="2" type="ORF">MFP26_18380</name>
</gene>
<feature type="transmembrane region" description="Helical" evidence="1">
    <location>
        <begin position="303"/>
        <end position="330"/>
    </location>
</feature>
<feature type="transmembrane region" description="Helical" evidence="1">
    <location>
        <begin position="366"/>
        <end position="384"/>
    </location>
</feature>
<evidence type="ECO:0000313" key="2">
    <source>
        <dbReference type="EMBL" id="MCL2894649.1"/>
    </source>
</evidence>
<accession>A0ABT0MZP4</accession>
<evidence type="ECO:0000256" key="1">
    <source>
        <dbReference type="SAM" id="Phobius"/>
    </source>
</evidence>
<feature type="transmembrane region" description="Helical" evidence="1">
    <location>
        <begin position="5"/>
        <end position="21"/>
    </location>
</feature>